<sequence>MSPAELNFYNEYFSYLQSEKPFAMQRAPRRHAATRAARTTMTEQLAHIEAVMTRLAMQSESELELVSPEVTV</sequence>
<dbReference type="AlphaFoldDB" id="A0A165D566"/>
<proteinExistence type="predicted"/>
<dbReference type="GeneID" id="63826465"/>
<protein>
    <submittedName>
        <fullName evidence="1">Uncharacterized protein</fullName>
    </submittedName>
</protein>
<dbReference type="InParanoid" id="A0A165D566"/>
<organism evidence="1 2">
    <name type="scientific">Laetiporus sulphureus 93-53</name>
    <dbReference type="NCBI Taxonomy" id="1314785"/>
    <lineage>
        <taxon>Eukaryota</taxon>
        <taxon>Fungi</taxon>
        <taxon>Dikarya</taxon>
        <taxon>Basidiomycota</taxon>
        <taxon>Agaricomycotina</taxon>
        <taxon>Agaricomycetes</taxon>
        <taxon>Polyporales</taxon>
        <taxon>Laetiporus</taxon>
    </lineage>
</organism>
<dbReference type="EMBL" id="KV427638">
    <property type="protein sequence ID" value="KZT04175.1"/>
    <property type="molecule type" value="Genomic_DNA"/>
</dbReference>
<evidence type="ECO:0000313" key="2">
    <source>
        <dbReference type="Proteomes" id="UP000076871"/>
    </source>
</evidence>
<keyword evidence="2" id="KW-1185">Reference proteome</keyword>
<evidence type="ECO:0000313" key="1">
    <source>
        <dbReference type="EMBL" id="KZT04175.1"/>
    </source>
</evidence>
<gene>
    <name evidence="1" type="ORF">LAESUDRAFT_728410</name>
</gene>
<accession>A0A165D566</accession>
<name>A0A165D566_9APHY</name>
<dbReference type="RefSeq" id="XP_040761915.1">
    <property type="nucleotide sequence ID" value="XM_040909436.1"/>
</dbReference>
<dbReference type="Proteomes" id="UP000076871">
    <property type="component" value="Unassembled WGS sequence"/>
</dbReference>
<reference evidence="1 2" key="1">
    <citation type="journal article" date="2016" name="Mol. Biol. Evol.">
        <title>Comparative Genomics of Early-Diverging Mushroom-Forming Fungi Provides Insights into the Origins of Lignocellulose Decay Capabilities.</title>
        <authorList>
            <person name="Nagy L.G."/>
            <person name="Riley R."/>
            <person name="Tritt A."/>
            <person name="Adam C."/>
            <person name="Daum C."/>
            <person name="Floudas D."/>
            <person name="Sun H."/>
            <person name="Yadav J.S."/>
            <person name="Pangilinan J."/>
            <person name="Larsson K.H."/>
            <person name="Matsuura K."/>
            <person name="Barry K."/>
            <person name="Labutti K."/>
            <person name="Kuo R."/>
            <person name="Ohm R.A."/>
            <person name="Bhattacharya S.S."/>
            <person name="Shirouzu T."/>
            <person name="Yoshinaga Y."/>
            <person name="Martin F.M."/>
            <person name="Grigoriev I.V."/>
            <person name="Hibbett D.S."/>
        </authorList>
    </citation>
    <scope>NUCLEOTIDE SEQUENCE [LARGE SCALE GENOMIC DNA]</scope>
    <source>
        <strain evidence="1 2">93-53</strain>
    </source>
</reference>